<dbReference type="AlphaFoldDB" id="A0A0A2FBN0"/>
<organism evidence="2 3">
    <name type="scientific">Porphyromonas gulae</name>
    <dbReference type="NCBI Taxonomy" id="111105"/>
    <lineage>
        <taxon>Bacteria</taxon>
        <taxon>Pseudomonadati</taxon>
        <taxon>Bacteroidota</taxon>
        <taxon>Bacteroidia</taxon>
        <taxon>Bacteroidales</taxon>
        <taxon>Porphyromonadaceae</taxon>
        <taxon>Porphyromonas</taxon>
    </lineage>
</organism>
<dbReference type="SUPFAM" id="SSF143100">
    <property type="entry name" value="TTHA1013/TTHA0281-like"/>
    <property type="match status" value="1"/>
</dbReference>
<reference evidence="2 3" key="1">
    <citation type="submission" date="2014-08" db="EMBL/GenBank/DDBJ databases">
        <title>Porphyromonas gulae strain:COT-052_OH1451 Genome sequencing.</title>
        <authorList>
            <person name="Wallis C."/>
            <person name="Deusch O."/>
            <person name="O'Flynn C."/>
            <person name="Davis I."/>
            <person name="Jospin G."/>
            <person name="Darling A.E."/>
            <person name="Coil D.A."/>
            <person name="Alexiev A."/>
            <person name="Horsfall A."/>
            <person name="Kirkwood N."/>
            <person name="Harris S."/>
            <person name="Eisen J.A."/>
        </authorList>
    </citation>
    <scope>NUCLEOTIDE SEQUENCE [LARGE SCALE GENOMIC DNA]</scope>
    <source>
        <strain evidence="3">COT-052 OH1451</strain>
    </source>
</reference>
<dbReference type="InterPro" id="IPR001387">
    <property type="entry name" value="Cro/C1-type_HTH"/>
</dbReference>
<evidence type="ECO:0000259" key="1">
    <source>
        <dbReference type="PROSITE" id="PS50943"/>
    </source>
</evidence>
<sequence length="132" mass="15053">MITTALVERNSEGTFFIFTPDLKDFTIMGTGDTVVEAMSDFETSVQEVIESYASVSLPEELQDFKWEYRYDLGSLFDYYSFINVSALAKRIGINPSLMRQYKRGQYISKEQMAKIEKALREIGTELSAVSLT</sequence>
<evidence type="ECO:0000313" key="2">
    <source>
        <dbReference type="EMBL" id="KGN87460.1"/>
    </source>
</evidence>
<feature type="domain" description="HTH cro/C1-type" evidence="1">
    <location>
        <begin position="85"/>
        <end position="126"/>
    </location>
</feature>
<dbReference type="Proteomes" id="UP000030130">
    <property type="component" value="Unassembled WGS sequence"/>
</dbReference>
<dbReference type="InterPro" id="IPR035069">
    <property type="entry name" value="TTHA1013/TTHA0281-like"/>
</dbReference>
<dbReference type="PROSITE" id="PS50943">
    <property type="entry name" value="HTH_CROC1"/>
    <property type="match status" value="1"/>
</dbReference>
<evidence type="ECO:0000313" key="3">
    <source>
        <dbReference type="Proteomes" id="UP000030130"/>
    </source>
</evidence>
<protein>
    <recommendedName>
        <fullName evidence="1">HTH cro/C1-type domain-containing protein</fullName>
    </recommendedName>
</protein>
<accession>A0A0A2FBN0</accession>
<dbReference type="EMBL" id="JRAI01000013">
    <property type="protein sequence ID" value="KGN87460.1"/>
    <property type="molecule type" value="Genomic_DNA"/>
</dbReference>
<name>A0A0A2FBN0_9PORP</name>
<dbReference type="RefSeq" id="WP_039420155.1">
    <property type="nucleotide sequence ID" value="NZ_JRAI01000013.1"/>
</dbReference>
<comment type="caution">
    <text evidence="2">The sequence shown here is derived from an EMBL/GenBank/DDBJ whole genome shotgun (WGS) entry which is preliminary data.</text>
</comment>
<gene>
    <name evidence="2" type="ORF">HR08_01990</name>
</gene>
<proteinExistence type="predicted"/>